<dbReference type="Gene3D" id="1.25.40.180">
    <property type="match status" value="1"/>
</dbReference>
<proteinExistence type="predicted"/>
<reference evidence="1 2" key="1">
    <citation type="journal article" date="2020" name="BMC Genomics">
        <title>Intraspecific diversification of the crop wild relative Brassica cretica Lam. using demographic model selection.</title>
        <authorList>
            <person name="Kioukis A."/>
            <person name="Michalopoulou V.A."/>
            <person name="Briers L."/>
            <person name="Pirintsos S."/>
            <person name="Studholme D.J."/>
            <person name="Pavlidis P."/>
            <person name="Sarris P.F."/>
        </authorList>
    </citation>
    <scope>NUCLEOTIDE SEQUENCE [LARGE SCALE GENOMIC DNA]</scope>
    <source>
        <strain evidence="2">cv. PFS-1207/04</strain>
    </source>
</reference>
<name>A0ABQ7BGM7_BRACR</name>
<dbReference type="Proteomes" id="UP000266723">
    <property type="component" value="Unassembled WGS sequence"/>
</dbReference>
<evidence type="ECO:0000313" key="2">
    <source>
        <dbReference type="Proteomes" id="UP000266723"/>
    </source>
</evidence>
<organism evidence="1 2">
    <name type="scientific">Brassica cretica</name>
    <name type="common">Mustard</name>
    <dbReference type="NCBI Taxonomy" id="69181"/>
    <lineage>
        <taxon>Eukaryota</taxon>
        <taxon>Viridiplantae</taxon>
        <taxon>Streptophyta</taxon>
        <taxon>Embryophyta</taxon>
        <taxon>Tracheophyta</taxon>
        <taxon>Spermatophyta</taxon>
        <taxon>Magnoliopsida</taxon>
        <taxon>eudicotyledons</taxon>
        <taxon>Gunneridae</taxon>
        <taxon>Pentapetalae</taxon>
        <taxon>rosids</taxon>
        <taxon>malvids</taxon>
        <taxon>Brassicales</taxon>
        <taxon>Brassicaceae</taxon>
        <taxon>Brassiceae</taxon>
        <taxon>Brassica</taxon>
    </lineage>
</organism>
<evidence type="ECO:0000313" key="1">
    <source>
        <dbReference type="EMBL" id="KAF3531151.1"/>
    </source>
</evidence>
<keyword evidence="2" id="KW-1185">Reference proteome</keyword>
<protein>
    <submittedName>
        <fullName evidence="1">Uncharacterized protein</fullName>
    </submittedName>
</protein>
<dbReference type="EMBL" id="QGKV02001507">
    <property type="protein sequence ID" value="KAF3531151.1"/>
    <property type="molecule type" value="Genomic_DNA"/>
</dbReference>
<comment type="caution">
    <text evidence="1">The sequence shown here is derived from an EMBL/GenBank/DDBJ whole genome shotgun (WGS) entry which is preliminary data.</text>
</comment>
<sequence length="289" mass="32349">MNQIISCVENACTMRQAPRDLKKRLETMSVYLCETTSHSAYAKAIITGFFRSVGSNVTEETSLLSVKNEIHGVFNAYGPVLLPYANTLNLQIQVIDTVERICLEADSSFFPAFGYIIQVLSNHGVDFEAIQVWKTRKNKERDEGTLSPREVALLTNLLGTPIGPAGQDVIQGDFLEIEHDFTNQICILTLLANTFWSPKDHLELSIVLRENKRKNTKCKFSINSSSLLQVEVYSHNFLGKETSIEKLEMVESSSNLVRYLTTVFNMKSITADIVNIYGGTSNYGTNDEA</sequence>
<accession>A0ABQ7BGM7</accession>
<gene>
    <name evidence="1" type="ORF">DY000_02043211</name>
</gene>